<dbReference type="Proteomes" id="UP000019402">
    <property type="component" value="Unassembled WGS sequence"/>
</dbReference>
<organism evidence="2 3">
    <name type="scientific">Saccharicrinis fermentans DSM 9555 = JCM 21142</name>
    <dbReference type="NCBI Taxonomy" id="869213"/>
    <lineage>
        <taxon>Bacteria</taxon>
        <taxon>Pseudomonadati</taxon>
        <taxon>Bacteroidota</taxon>
        <taxon>Bacteroidia</taxon>
        <taxon>Marinilabiliales</taxon>
        <taxon>Marinilabiliaceae</taxon>
        <taxon>Saccharicrinis</taxon>
    </lineage>
</organism>
<dbReference type="RefSeq" id="WP_044213217.1">
    <property type="nucleotide sequence ID" value="NZ_BAMD01000028.1"/>
</dbReference>
<reference evidence="2 3" key="1">
    <citation type="journal article" date="2014" name="Genome Announc.">
        <title>Draft Genome Sequence of Cytophaga fermentans JCM 21142T, a Facultative Anaerobe Isolated from Marine Mud.</title>
        <authorList>
            <person name="Starns D."/>
            <person name="Oshima K."/>
            <person name="Suda W."/>
            <person name="Iino T."/>
            <person name="Yuki M."/>
            <person name="Inoue J."/>
            <person name="Kitamura K."/>
            <person name="Iida T."/>
            <person name="Darby A."/>
            <person name="Hattori M."/>
            <person name="Ohkuma M."/>
        </authorList>
    </citation>
    <scope>NUCLEOTIDE SEQUENCE [LARGE SCALE GENOMIC DNA]</scope>
    <source>
        <strain evidence="2 3">JCM 21142</strain>
    </source>
</reference>
<name>W7YH12_9BACT</name>
<evidence type="ECO:0000313" key="3">
    <source>
        <dbReference type="Proteomes" id="UP000019402"/>
    </source>
</evidence>
<feature type="transmembrane region" description="Helical" evidence="1">
    <location>
        <begin position="29"/>
        <end position="52"/>
    </location>
</feature>
<keyword evidence="3" id="KW-1185">Reference proteome</keyword>
<keyword evidence="1" id="KW-0812">Transmembrane</keyword>
<keyword evidence="1" id="KW-1133">Transmembrane helix</keyword>
<sequence length="63" mass="6840">MAKNKYIFDPESLTYIAVDVSLKARAKKFLPYVLAGGFVGIVAYLVMALGLFNAKRKIAGTAD</sequence>
<keyword evidence="1" id="KW-0472">Membrane</keyword>
<proteinExistence type="predicted"/>
<evidence type="ECO:0000313" key="2">
    <source>
        <dbReference type="EMBL" id="GAF03686.1"/>
    </source>
</evidence>
<gene>
    <name evidence="2" type="ORF">JCM21142_52365</name>
</gene>
<protein>
    <submittedName>
        <fullName evidence="2">Uncharacterized protein</fullName>
    </submittedName>
</protein>
<comment type="caution">
    <text evidence="2">The sequence shown here is derived from an EMBL/GenBank/DDBJ whole genome shotgun (WGS) entry which is preliminary data.</text>
</comment>
<evidence type="ECO:0000256" key="1">
    <source>
        <dbReference type="SAM" id="Phobius"/>
    </source>
</evidence>
<dbReference type="AlphaFoldDB" id="W7YH12"/>
<dbReference type="EMBL" id="BAMD01000028">
    <property type="protein sequence ID" value="GAF03686.1"/>
    <property type="molecule type" value="Genomic_DNA"/>
</dbReference>
<accession>W7YH12</accession>